<accession>A0A927N6D4</accession>
<protein>
    <submittedName>
        <fullName evidence="2">Uncharacterized protein</fullName>
    </submittedName>
</protein>
<comment type="caution">
    <text evidence="2">The sequence shown here is derived from an EMBL/GenBank/DDBJ whole genome shotgun (WGS) entry which is preliminary data.</text>
</comment>
<keyword evidence="1" id="KW-1133">Transmembrane helix</keyword>
<reference evidence="2" key="1">
    <citation type="submission" date="2020-10" db="EMBL/GenBank/DDBJ databases">
        <title>Sequencing the genomes of 1000 actinobacteria strains.</title>
        <authorList>
            <person name="Klenk H.-P."/>
        </authorList>
    </citation>
    <scope>NUCLEOTIDE SEQUENCE</scope>
    <source>
        <strain evidence="2">DSM 45354</strain>
    </source>
</reference>
<keyword evidence="1" id="KW-0812">Transmembrane</keyword>
<organism evidence="2 3">
    <name type="scientific">Actinopolymorpha pittospori</name>
    <dbReference type="NCBI Taxonomy" id="648752"/>
    <lineage>
        <taxon>Bacteria</taxon>
        <taxon>Bacillati</taxon>
        <taxon>Actinomycetota</taxon>
        <taxon>Actinomycetes</taxon>
        <taxon>Propionibacteriales</taxon>
        <taxon>Actinopolymorphaceae</taxon>
        <taxon>Actinopolymorpha</taxon>
    </lineage>
</organism>
<keyword evidence="3" id="KW-1185">Reference proteome</keyword>
<feature type="transmembrane region" description="Helical" evidence="1">
    <location>
        <begin position="12"/>
        <end position="32"/>
    </location>
</feature>
<evidence type="ECO:0000313" key="2">
    <source>
        <dbReference type="EMBL" id="MBE1612989.1"/>
    </source>
</evidence>
<evidence type="ECO:0000313" key="3">
    <source>
        <dbReference type="Proteomes" id="UP000638648"/>
    </source>
</evidence>
<feature type="transmembrane region" description="Helical" evidence="1">
    <location>
        <begin position="52"/>
        <end position="70"/>
    </location>
</feature>
<dbReference type="RefSeq" id="WP_192755935.1">
    <property type="nucleotide sequence ID" value="NZ_BAABJL010000081.1"/>
</dbReference>
<keyword evidence="1" id="KW-0472">Membrane</keyword>
<gene>
    <name evidence="2" type="ORF">HEB94_009837</name>
</gene>
<proteinExistence type="predicted"/>
<sequence>MPDVPVSYRLRPALGVRMLGMACVWLALAVVLEVLRRGVSALDAPVVVVFEWIFLAVFVIAAGWGLWTLLGRSGLVLSGDGFRNRTNWARESVRSARWTDVADVRRADGSAGTVFVVALADGRRSLVVSRLLDVPVATLEEQLQGHLNTAHGYRPL</sequence>
<dbReference type="EMBL" id="JADBEM010000001">
    <property type="protein sequence ID" value="MBE1612989.1"/>
    <property type="molecule type" value="Genomic_DNA"/>
</dbReference>
<dbReference type="AlphaFoldDB" id="A0A927N6D4"/>
<evidence type="ECO:0000256" key="1">
    <source>
        <dbReference type="SAM" id="Phobius"/>
    </source>
</evidence>
<dbReference type="Proteomes" id="UP000638648">
    <property type="component" value="Unassembled WGS sequence"/>
</dbReference>
<name>A0A927N6D4_9ACTN</name>